<dbReference type="STRING" id="38313.GCA_000947195_02265"/>
<reference evidence="2 3" key="1">
    <citation type="submission" date="2018-06" db="EMBL/GenBank/DDBJ databases">
        <authorList>
            <consortium name="Pathogen Informatics"/>
            <person name="Doyle S."/>
        </authorList>
    </citation>
    <scope>NUCLEOTIDE SEQUENCE [LARGE SCALE GENOMIC DNA]</scope>
    <source>
        <strain evidence="2 3">NCTC10738</strain>
    </source>
</reference>
<keyword evidence="3" id="KW-1185">Reference proteome</keyword>
<reference evidence="1" key="2">
    <citation type="submission" date="2021-05" db="EMBL/GenBank/DDBJ databases">
        <title>Molecular characterization for Shewanella algae harboring chromosomal blaOXA-55-like strains isolated from clinical and environment sample.</title>
        <authorList>
            <person name="Ohama Y."/>
            <person name="Aoki K."/>
            <person name="Harada S."/>
            <person name="Moriya K."/>
            <person name="Ishii Y."/>
            <person name="Tateda K."/>
        </authorList>
    </citation>
    <scope>NUCLEOTIDE SEQUENCE</scope>
    <source>
        <strain evidence="1">TUM17379</strain>
    </source>
</reference>
<evidence type="ECO:0000313" key="2">
    <source>
        <dbReference type="EMBL" id="SUJ05964.1"/>
    </source>
</evidence>
<dbReference type="KEGG" id="salg:BS332_18430"/>
<gene>
    <name evidence="2" type="ORF">NCTC10738_03846</name>
    <name evidence="1" type="ORF">TUM17379_22160</name>
</gene>
<dbReference type="Proteomes" id="UP000825078">
    <property type="component" value="Chromosome"/>
</dbReference>
<dbReference type="EMBL" id="UGYO01000002">
    <property type="protein sequence ID" value="SUJ05964.1"/>
    <property type="molecule type" value="Genomic_DNA"/>
</dbReference>
<organism evidence="2 3">
    <name type="scientific">Shewanella algae</name>
    <dbReference type="NCBI Taxonomy" id="38313"/>
    <lineage>
        <taxon>Bacteria</taxon>
        <taxon>Pseudomonadati</taxon>
        <taxon>Pseudomonadota</taxon>
        <taxon>Gammaproteobacteria</taxon>
        <taxon>Alteromonadales</taxon>
        <taxon>Shewanellaceae</taxon>
        <taxon>Shewanella</taxon>
    </lineage>
</organism>
<accession>A0A2T3GXV3</accession>
<evidence type="ECO:0000313" key="3">
    <source>
        <dbReference type="Proteomes" id="UP000254069"/>
    </source>
</evidence>
<name>A0A2T3GXV3_9GAMM</name>
<dbReference type="AlphaFoldDB" id="A0A2T3GXV3"/>
<protein>
    <submittedName>
        <fullName evidence="2">Uncharacterized protein</fullName>
    </submittedName>
</protein>
<evidence type="ECO:0000313" key="1">
    <source>
        <dbReference type="EMBL" id="BCV45198.1"/>
    </source>
</evidence>
<accession>A0A380BTR0</accession>
<dbReference type="RefSeq" id="WP_044734518.1">
    <property type="nucleotide sequence ID" value="NZ_AP024609.1"/>
</dbReference>
<dbReference type="GeneID" id="93809307"/>
<sequence>MTIADVLTEKHSPLYHTEDKTVVSHTQRDEGDWIQHTLMLENCDAPFRFKRPKKYRSLKGSRVSVDYYPQTTIVAGFEMETMKVVRIRRC</sequence>
<dbReference type="Proteomes" id="UP000254069">
    <property type="component" value="Unassembled WGS sequence"/>
</dbReference>
<proteinExistence type="predicted"/>
<dbReference type="EMBL" id="AP024613">
    <property type="protein sequence ID" value="BCV45198.1"/>
    <property type="molecule type" value="Genomic_DNA"/>
</dbReference>